<keyword evidence="3" id="KW-1185">Reference proteome</keyword>
<reference evidence="2 3" key="1">
    <citation type="submission" date="2014-04" db="EMBL/GenBank/DDBJ databases">
        <authorList>
            <consortium name="DOE Joint Genome Institute"/>
            <person name="Kuo A."/>
            <person name="Ruytinx J."/>
            <person name="Rineau F."/>
            <person name="Colpaert J."/>
            <person name="Kohler A."/>
            <person name="Nagy L.G."/>
            <person name="Floudas D."/>
            <person name="Copeland A."/>
            <person name="Barry K.W."/>
            <person name="Cichocki N."/>
            <person name="Veneault-Fourrey C."/>
            <person name="LaButti K."/>
            <person name="Lindquist E.A."/>
            <person name="Lipzen A."/>
            <person name="Lundell T."/>
            <person name="Morin E."/>
            <person name="Murat C."/>
            <person name="Sun H."/>
            <person name="Tunlid A."/>
            <person name="Henrissat B."/>
            <person name="Grigoriev I.V."/>
            <person name="Hibbett D.S."/>
            <person name="Martin F."/>
            <person name="Nordberg H.P."/>
            <person name="Cantor M.N."/>
            <person name="Hua S.X."/>
        </authorList>
    </citation>
    <scope>NUCLEOTIDE SEQUENCE [LARGE SCALE GENOMIC DNA]</scope>
    <source>
        <strain evidence="2 3">UH-Slu-Lm8-n1</strain>
    </source>
</reference>
<accession>A0A0D0BBL3</accession>
<evidence type="ECO:0000313" key="3">
    <source>
        <dbReference type="Proteomes" id="UP000054485"/>
    </source>
</evidence>
<dbReference type="Proteomes" id="UP000054485">
    <property type="component" value="Unassembled WGS sequence"/>
</dbReference>
<dbReference type="AlphaFoldDB" id="A0A0D0BBL3"/>
<evidence type="ECO:0000313" key="2">
    <source>
        <dbReference type="EMBL" id="KIK43667.1"/>
    </source>
</evidence>
<dbReference type="InParanoid" id="A0A0D0BBL3"/>
<keyword evidence="1" id="KW-1133">Transmembrane helix</keyword>
<reference evidence="3" key="2">
    <citation type="submission" date="2015-01" db="EMBL/GenBank/DDBJ databases">
        <title>Evolutionary Origins and Diversification of the Mycorrhizal Mutualists.</title>
        <authorList>
            <consortium name="DOE Joint Genome Institute"/>
            <consortium name="Mycorrhizal Genomics Consortium"/>
            <person name="Kohler A."/>
            <person name="Kuo A."/>
            <person name="Nagy L.G."/>
            <person name="Floudas D."/>
            <person name="Copeland A."/>
            <person name="Barry K.W."/>
            <person name="Cichocki N."/>
            <person name="Veneault-Fourrey C."/>
            <person name="LaButti K."/>
            <person name="Lindquist E.A."/>
            <person name="Lipzen A."/>
            <person name="Lundell T."/>
            <person name="Morin E."/>
            <person name="Murat C."/>
            <person name="Riley R."/>
            <person name="Ohm R."/>
            <person name="Sun H."/>
            <person name="Tunlid A."/>
            <person name="Henrissat B."/>
            <person name="Grigoriev I.V."/>
            <person name="Hibbett D.S."/>
            <person name="Martin F."/>
        </authorList>
    </citation>
    <scope>NUCLEOTIDE SEQUENCE [LARGE SCALE GENOMIC DNA]</scope>
    <source>
        <strain evidence="3">UH-Slu-Lm8-n1</strain>
    </source>
</reference>
<feature type="transmembrane region" description="Helical" evidence="1">
    <location>
        <begin position="34"/>
        <end position="53"/>
    </location>
</feature>
<protein>
    <submittedName>
        <fullName evidence="2">Uncharacterized protein</fullName>
    </submittedName>
</protein>
<gene>
    <name evidence="2" type="ORF">CY34DRAFT_803583</name>
</gene>
<evidence type="ECO:0000256" key="1">
    <source>
        <dbReference type="SAM" id="Phobius"/>
    </source>
</evidence>
<dbReference type="EMBL" id="KN835207">
    <property type="protein sequence ID" value="KIK43667.1"/>
    <property type="molecule type" value="Genomic_DNA"/>
</dbReference>
<name>A0A0D0BBL3_9AGAM</name>
<dbReference type="HOGENOM" id="CLU_2851257_0_0_1"/>
<keyword evidence="1" id="KW-0472">Membrane</keyword>
<organism evidence="2 3">
    <name type="scientific">Suillus luteus UH-Slu-Lm8-n1</name>
    <dbReference type="NCBI Taxonomy" id="930992"/>
    <lineage>
        <taxon>Eukaryota</taxon>
        <taxon>Fungi</taxon>
        <taxon>Dikarya</taxon>
        <taxon>Basidiomycota</taxon>
        <taxon>Agaricomycotina</taxon>
        <taxon>Agaricomycetes</taxon>
        <taxon>Agaricomycetidae</taxon>
        <taxon>Boletales</taxon>
        <taxon>Suillineae</taxon>
        <taxon>Suillaceae</taxon>
        <taxon>Suillus</taxon>
    </lineage>
</organism>
<keyword evidence="1" id="KW-0812">Transmembrane</keyword>
<proteinExistence type="predicted"/>
<sequence length="65" mass="7157">MLSILMCHSQLLLAIVEQVSQPMNDVRGGLRRPVLAVLGFVGLLGLSSALSVTNRDHYWQLELPV</sequence>